<evidence type="ECO:0000313" key="2">
    <source>
        <dbReference type="EMBL" id="QQO10369.1"/>
    </source>
</evidence>
<protein>
    <submittedName>
        <fullName evidence="2">Uncharacterized protein</fullName>
    </submittedName>
</protein>
<proteinExistence type="predicted"/>
<gene>
    <name evidence="2" type="ORF">JFL75_05475</name>
</gene>
<dbReference type="KEGG" id="bhc:JFL75_05475"/>
<dbReference type="Proteomes" id="UP000595917">
    <property type="component" value="Chromosome"/>
</dbReference>
<keyword evidence="3" id="KW-1185">Reference proteome</keyword>
<evidence type="ECO:0000313" key="3">
    <source>
        <dbReference type="Proteomes" id="UP000595917"/>
    </source>
</evidence>
<dbReference type="AlphaFoldDB" id="A0A7T8BA72"/>
<evidence type="ECO:0000256" key="1">
    <source>
        <dbReference type="SAM" id="SignalP"/>
    </source>
</evidence>
<keyword evidence="1" id="KW-0732">Signal</keyword>
<organism evidence="2 3">
    <name type="scientific">Breznakiella homolactica</name>
    <dbReference type="NCBI Taxonomy" id="2798577"/>
    <lineage>
        <taxon>Bacteria</taxon>
        <taxon>Pseudomonadati</taxon>
        <taxon>Spirochaetota</taxon>
        <taxon>Spirochaetia</taxon>
        <taxon>Spirochaetales</taxon>
        <taxon>Breznakiellaceae</taxon>
        <taxon>Breznakiella</taxon>
    </lineage>
</organism>
<sequence>MKKIYFLLFLLFISGQIFAQDIVDKLDMFLSKKYIESNDGMYLYLEISINNRNEDSIFLLKDYSFIKVFEEENGNILYLSSWIDNIDFLKNTSALYHNPRMIEIRSMQVVYVPILIPIQNISESFNKDKTIKRIEGLKYSLDRYITEDISWANNVDDFASNIIKKVYDLEFNHNEYTNKYGNIVLSQIKPPEWMLGTWKTNGKTIPDGEIINSTLRYLKVVPDDIFEGSISTSESIHGWLITRAENTIFQSYDELNYKLDIRFKNGRMDYYHFFMEDGNLIMHHKNYNGLFIFRLERE</sequence>
<name>A0A7T8BA72_9SPIR</name>
<reference evidence="2" key="1">
    <citation type="submission" date="2021-01" db="EMBL/GenBank/DDBJ databases">
        <title>Description of Breznakiella homolactica.</title>
        <authorList>
            <person name="Song Y."/>
            <person name="Brune A."/>
        </authorList>
    </citation>
    <scope>NUCLEOTIDE SEQUENCE</scope>
    <source>
        <strain evidence="2">RmG30</strain>
    </source>
</reference>
<dbReference type="EMBL" id="CP067089">
    <property type="protein sequence ID" value="QQO10369.1"/>
    <property type="molecule type" value="Genomic_DNA"/>
</dbReference>
<feature type="signal peptide" evidence="1">
    <location>
        <begin position="1"/>
        <end position="19"/>
    </location>
</feature>
<accession>A0A7T8BA72</accession>
<feature type="chain" id="PRO_5030789766" evidence="1">
    <location>
        <begin position="20"/>
        <end position="298"/>
    </location>
</feature>
<dbReference type="RefSeq" id="WP_215627673.1">
    <property type="nucleotide sequence ID" value="NZ_CP067089.2"/>
</dbReference>